<name>A0A1G6GPE2_9BACI</name>
<dbReference type="GO" id="GO:0005737">
    <property type="term" value="C:cytoplasm"/>
    <property type="evidence" value="ECO:0007669"/>
    <property type="project" value="UniProtKB-SubCell"/>
</dbReference>
<dbReference type="PANTHER" id="PTHR33602:SF1">
    <property type="entry name" value="REGULATORY PROTEIN RECX FAMILY PROTEIN"/>
    <property type="match status" value="1"/>
</dbReference>
<keyword evidence="4 5" id="KW-0963">Cytoplasm</keyword>
<dbReference type="Gene3D" id="1.10.10.10">
    <property type="entry name" value="Winged helix-like DNA-binding domain superfamily/Winged helix DNA-binding domain"/>
    <property type="match status" value="4"/>
</dbReference>
<dbReference type="NCBIfam" id="NF010733">
    <property type="entry name" value="PRK14135.1"/>
    <property type="match status" value="1"/>
</dbReference>
<evidence type="ECO:0000256" key="2">
    <source>
        <dbReference type="ARBA" id="ARBA00009695"/>
    </source>
</evidence>
<comment type="similarity">
    <text evidence="2 5">Belongs to the RecX family.</text>
</comment>
<evidence type="ECO:0000256" key="5">
    <source>
        <dbReference type="HAMAP-Rule" id="MF_01114"/>
    </source>
</evidence>
<dbReference type="InterPro" id="IPR036388">
    <property type="entry name" value="WH-like_DNA-bd_sf"/>
</dbReference>
<sequence>MAIIAKITAQQKRRGRYNIFLQEGSIECYAFSVTEDVLIKYDLKKGRELDEDHMRAVLSAEAYKQAERLALRYLSYRMRSEKELCTYLQQKACEATHIEEVVTRFKQEKWLDDVAFAKAFVQTKINTTLIGPNKLRHALMEKGVAESAQEVALAIYDRTQQKQCVSAWLEKRLVQTTNVRESKQMRKQKWTNRLLAKGFTFELVQTVLEEVTSEDEANDWASLCYQAEKVTRTYARRFDGFTLQQKVKQALYRKGFSFSEIDRYIDEEWQERG</sequence>
<dbReference type="PANTHER" id="PTHR33602">
    <property type="entry name" value="REGULATORY PROTEIN RECX FAMILY PROTEIN"/>
    <property type="match status" value="1"/>
</dbReference>
<feature type="domain" description="RecX first three-helical" evidence="8">
    <location>
        <begin position="69"/>
        <end position="104"/>
    </location>
</feature>
<evidence type="ECO:0000313" key="10">
    <source>
        <dbReference type="Proteomes" id="UP000242662"/>
    </source>
</evidence>
<dbReference type="GO" id="GO:0006282">
    <property type="term" value="P:regulation of DNA repair"/>
    <property type="evidence" value="ECO:0007669"/>
    <property type="project" value="UniProtKB-UniRule"/>
</dbReference>
<protein>
    <recommendedName>
        <fullName evidence="3 5">Regulatory protein RecX</fullName>
    </recommendedName>
</protein>
<dbReference type="EMBL" id="FMYM01000001">
    <property type="protein sequence ID" value="SDB83867.1"/>
    <property type="molecule type" value="Genomic_DNA"/>
</dbReference>
<evidence type="ECO:0000256" key="3">
    <source>
        <dbReference type="ARBA" id="ARBA00018111"/>
    </source>
</evidence>
<feature type="domain" description="RecX third three-helical" evidence="7">
    <location>
        <begin position="219"/>
        <end position="265"/>
    </location>
</feature>
<organism evidence="9 10">
    <name type="scientific">Shouchella lonarensis</name>
    <dbReference type="NCBI Taxonomy" id="1464122"/>
    <lineage>
        <taxon>Bacteria</taxon>
        <taxon>Bacillati</taxon>
        <taxon>Bacillota</taxon>
        <taxon>Bacilli</taxon>
        <taxon>Bacillales</taxon>
        <taxon>Bacillaceae</taxon>
        <taxon>Shouchella</taxon>
    </lineage>
</organism>
<dbReference type="STRING" id="1464122.SAMN05421737_101330"/>
<dbReference type="RefSeq" id="WP_176763737.1">
    <property type="nucleotide sequence ID" value="NZ_FMYM01000001.1"/>
</dbReference>
<dbReference type="HAMAP" id="MF_01114">
    <property type="entry name" value="RecX"/>
    <property type="match status" value="1"/>
</dbReference>
<dbReference type="Pfam" id="PF21981">
    <property type="entry name" value="RecX_HTH3"/>
    <property type="match status" value="1"/>
</dbReference>
<dbReference type="Pfam" id="PF21982">
    <property type="entry name" value="RecX_HTH1"/>
    <property type="match status" value="1"/>
</dbReference>
<dbReference type="InterPro" id="IPR053924">
    <property type="entry name" value="RecX_HTH_2nd"/>
</dbReference>
<gene>
    <name evidence="5" type="primary">recX</name>
    <name evidence="9" type="ORF">SAMN05421737_101330</name>
</gene>
<comment type="function">
    <text evidence="5">Modulates RecA activity.</text>
</comment>
<evidence type="ECO:0000313" key="9">
    <source>
        <dbReference type="EMBL" id="SDB83867.1"/>
    </source>
</evidence>
<proteinExistence type="inferred from homology"/>
<keyword evidence="10" id="KW-1185">Reference proteome</keyword>
<comment type="subcellular location">
    <subcellularLocation>
        <location evidence="1 5">Cytoplasm</location>
    </subcellularLocation>
</comment>
<evidence type="ECO:0000259" key="6">
    <source>
        <dbReference type="Pfam" id="PF02631"/>
    </source>
</evidence>
<evidence type="ECO:0000256" key="1">
    <source>
        <dbReference type="ARBA" id="ARBA00004496"/>
    </source>
</evidence>
<dbReference type="InterPro" id="IPR003783">
    <property type="entry name" value="Regulatory_RecX"/>
</dbReference>
<dbReference type="Pfam" id="PF02631">
    <property type="entry name" value="RecX_HTH2"/>
    <property type="match status" value="1"/>
</dbReference>
<evidence type="ECO:0000259" key="8">
    <source>
        <dbReference type="Pfam" id="PF21982"/>
    </source>
</evidence>
<dbReference type="AlphaFoldDB" id="A0A1G6GPE2"/>
<dbReference type="InterPro" id="IPR053925">
    <property type="entry name" value="RecX_HTH_3rd"/>
</dbReference>
<feature type="domain" description="RecX second three-helical" evidence="6">
    <location>
        <begin position="112"/>
        <end position="153"/>
    </location>
</feature>
<accession>A0A1G6GPE2</accession>
<evidence type="ECO:0000256" key="4">
    <source>
        <dbReference type="ARBA" id="ARBA00022490"/>
    </source>
</evidence>
<reference evidence="10" key="1">
    <citation type="submission" date="2016-09" db="EMBL/GenBank/DDBJ databases">
        <authorList>
            <person name="Varghese N."/>
            <person name="Submissions S."/>
        </authorList>
    </citation>
    <scope>NUCLEOTIDE SEQUENCE [LARGE SCALE GENOMIC DNA]</scope>
    <source>
        <strain evidence="10">25nlg</strain>
    </source>
</reference>
<evidence type="ECO:0000259" key="7">
    <source>
        <dbReference type="Pfam" id="PF21981"/>
    </source>
</evidence>
<dbReference type="InterPro" id="IPR053926">
    <property type="entry name" value="RecX_HTH_1st"/>
</dbReference>
<dbReference type="Proteomes" id="UP000242662">
    <property type="component" value="Unassembled WGS sequence"/>
</dbReference>